<organism evidence="14 15">
    <name type="scientific">Prosthecodimorpha hirschii</name>
    <dbReference type="NCBI Taxonomy" id="665126"/>
    <lineage>
        <taxon>Bacteria</taxon>
        <taxon>Pseudomonadati</taxon>
        <taxon>Pseudomonadota</taxon>
        <taxon>Alphaproteobacteria</taxon>
        <taxon>Hyphomicrobiales</taxon>
        <taxon>Ancalomicrobiaceae</taxon>
        <taxon>Prosthecodimorpha</taxon>
    </lineage>
</organism>
<evidence type="ECO:0000256" key="1">
    <source>
        <dbReference type="ARBA" id="ARBA00002442"/>
    </source>
</evidence>
<evidence type="ECO:0000256" key="5">
    <source>
        <dbReference type="ARBA" id="ARBA00022448"/>
    </source>
</evidence>
<feature type="transmembrane region" description="Helical" evidence="12">
    <location>
        <begin position="6"/>
        <end position="29"/>
    </location>
</feature>
<comment type="caution">
    <text evidence="14">The sequence shown here is derived from an EMBL/GenBank/DDBJ whole genome shotgun (WGS) entry which is preliminary data.</text>
</comment>
<accession>A0A0P6VPJ6</accession>
<sequence>MAGLGPHWGFIVAAYLVTAVVVLGLIVWIRADLAAQRRILKDLEARGLRRRSDAAKASAPAEAAMPAEAE</sequence>
<evidence type="ECO:0000313" key="15">
    <source>
        <dbReference type="Proteomes" id="UP000048984"/>
    </source>
</evidence>
<dbReference type="GO" id="GO:0017004">
    <property type="term" value="P:cytochrome complex assembly"/>
    <property type="evidence" value="ECO:0007669"/>
    <property type="project" value="UniProtKB-KW"/>
</dbReference>
<reference evidence="14 15" key="2">
    <citation type="submission" date="2015-10" db="EMBL/GenBank/DDBJ databases">
        <title>Draft Genome Sequence of Prosthecomicrobium hirschii ATCC 27832.</title>
        <authorList>
            <person name="Daniel J."/>
            <person name="Givan S.A."/>
            <person name="Brun Y.V."/>
            <person name="Brown P.J."/>
        </authorList>
    </citation>
    <scope>NUCLEOTIDE SEQUENCE [LARGE SCALE GENOMIC DNA]</scope>
    <source>
        <strain evidence="14 15">16</strain>
    </source>
</reference>
<keyword evidence="10 12" id="KW-1133">Transmembrane helix</keyword>
<dbReference type="NCBIfam" id="TIGR03141">
    <property type="entry name" value="cytochro_ccmD"/>
    <property type="match status" value="1"/>
</dbReference>
<comment type="function">
    <text evidence="1 12">Required for the export of heme to the periplasm for the biogenesis of c-type cytochromes.</text>
</comment>
<dbReference type="InterPro" id="IPR007078">
    <property type="entry name" value="Haem_export_protD_CcmD"/>
</dbReference>
<proteinExistence type="inferred from homology"/>
<evidence type="ECO:0000256" key="4">
    <source>
        <dbReference type="ARBA" id="ARBA00016461"/>
    </source>
</evidence>
<evidence type="ECO:0000256" key="2">
    <source>
        <dbReference type="ARBA" id="ARBA00004377"/>
    </source>
</evidence>
<evidence type="ECO:0000256" key="12">
    <source>
        <dbReference type="RuleBase" id="RU363101"/>
    </source>
</evidence>
<evidence type="ECO:0000256" key="10">
    <source>
        <dbReference type="ARBA" id="ARBA00022989"/>
    </source>
</evidence>
<protein>
    <recommendedName>
        <fullName evidence="4 12">Heme exporter protein D</fullName>
    </recommendedName>
</protein>
<keyword evidence="9 12" id="KW-0201">Cytochrome c-type biogenesis</keyword>
<feature type="region of interest" description="Disordered" evidence="13">
    <location>
        <begin position="48"/>
        <end position="70"/>
    </location>
</feature>
<gene>
    <name evidence="14" type="ORF">ABB55_13705</name>
</gene>
<evidence type="ECO:0000256" key="11">
    <source>
        <dbReference type="ARBA" id="ARBA00023136"/>
    </source>
</evidence>
<evidence type="ECO:0000256" key="9">
    <source>
        <dbReference type="ARBA" id="ARBA00022748"/>
    </source>
</evidence>
<evidence type="ECO:0000256" key="3">
    <source>
        <dbReference type="ARBA" id="ARBA00008741"/>
    </source>
</evidence>
<evidence type="ECO:0000256" key="13">
    <source>
        <dbReference type="SAM" id="MobiDB-lite"/>
    </source>
</evidence>
<name>A0A0P6VPJ6_9HYPH</name>
<dbReference type="Proteomes" id="UP000048984">
    <property type="component" value="Unassembled WGS sequence"/>
</dbReference>
<dbReference type="GO" id="GO:0005886">
    <property type="term" value="C:plasma membrane"/>
    <property type="evidence" value="ECO:0007669"/>
    <property type="project" value="UniProtKB-SubCell"/>
</dbReference>
<comment type="similarity">
    <text evidence="3 12">Belongs to the CcmD/CycX/HelD family.</text>
</comment>
<keyword evidence="8 12" id="KW-0812">Transmembrane</keyword>
<keyword evidence="6 12" id="KW-1003">Cell membrane</keyword>
<keyword evidence="15" id="KW-1185">Reference proteome</keyword>
<dbReference type="Pfam" id="PF04995">
    <property type="entry name" value="CcmD"/>
    <property type="match status" value="1"/>
</dbReference>
<keyword evidence="5 12" id="KW-0813">Transport</keyword>
<evidence type="ECO:0000256" key="7">
    <source>
        <dbReference type="ARBA" id="ARBA00022519"/>
    </source>
</evidence>
<feature type="compositionally biased region" description="Low complexity" evidence="13">
    <location>
        <begin position="55"/>
        <end position="70"/>
    </location>
</feature>
<evidence type="ECO:0000313" key="14">
    <source>
        <dbReference type="EMBL" id="KPL53140.1"/>
    </source>
</evidence>
<dbReference type="AlphaFoldDB" id="A0A0P6VPJ6"/>
<evidence type="ECO:0000256" key="6">
    <source>
        <dbReference type="ARBA" id="ARBA00022475"/>
    </source>
</evidence>
<keyword evidence="11 12" id="KW-0472">Membrane</keyword>
<dbReference type="EMBL" id="LJYW01000001">
    <property type="protein sequence ID" value="KPL53140.1"/>
    <property type="molecule type" value="Genomic_DNA"/>
</dbReference>
<comment type="subcellular location">
    <subcellularLocation>
        <location evidence="2 12">Cell inner membrane</location>
        <topology evidence="2 12">Single-pass membrane protein</topology>
    </subcellularLocation>
</comment>
<reference evidence="14 15" key="1">
    <citation type="submission" date="2015-09" db="EMBL/GenBank/DDBJ databases">
        <authorList>
            <person name="Jackson K.R."/>
            <person name="Lunt B.L."/>
            <person name="Fisher J.N.B."/>
            <person name="Gardner A.V."/>
            <person name="Bailey M.E."/>
            <person name="Deus L.M."/>
            <person name="Earl A.S."/>
            <person name="Gibby P.D."/>
            <person name="Hartmann K.A."/>
            <person name="Liu J.E."/>
            <person name="Manci A.M."/>
            <person name="Nielsen D.A."/>
            <person name="Solomon M.B."/>
            <person name="Breakwell D.P."/>
            <person name="Burnett S.H."/>
            <person name="Grose J.H."/>
        </authorList>
    </citation>
    <scope>NUCLEOTIDE SEQUENCE [LARGE SCALE GENOMIC DNA]</scope>
    <source>
        <strain evidence="14 15">16</strain>
    </source>
</reference>
<dbReference type="STRING" id="665126.ABB55_13705"/>
<evidence type="ECO:0000256" key="8">
    <source>
        <dbReference type="ARBA" id="ARBA00022692"/>
    </source>
</evidence>
<keyword evidence="7 12" id="KW-0997">Cell inner membrane</keyword>
<dbReference type="RefSeq" id="WP_054359304.1">
    <property type="nucleotide sequence ID" value="NZ_LJYW01000001.1"/>
</dbReference>
<dbReference type="GO" id="GO:0015886">
    <property type="term" value="P:heme transport"/>
    <property type="evidence" value="ECO:0007669"/>
    <property type="project" value="InterPro"/>
</dbReference>